<dbReference type="EMBL" id="CAKLCM010000001">
    <property type="protein sequence ID" value="CAH0524567.1"/>
    <property type="molecule type" value="Genomic_DNA"/>
</dbReference>
<dbReference type="PANTHER" id="PTHR30086">
    <property type="entry name" value="ARGININE EXPORTER PROTEIN ARGO"/>
    <property type="match status" value="1"/>
</dbReference>
<name>A0ABN8DFI9_9VIBR</name>
<feature type="transmembrane region" description="Helical" evidence="6">
    <location>
        <begin position="43"/>
        <end position="68"/>
    </location>
</feature>
<comment type="caution">
    <text evidence="7">The sequence shown here is derived from an EMBL/GenBank/DDBJ whole genome shotgun (WGS) entry which is preliminary data.</text>
</comment>
<sequence>MDSGFVWAVALFAIVMVGTPGPNNVMLTNSGANFGYIRSIPHFIGIGVGLISLLLLNGAGLGVVFTSYPVVQEVLKWLGSAYLLYLAWRILTAKRGAEDEAEDIKPMNSFEAILFQYINPKAWMMCITAVSSFSLPGEQYWQSLAVICATFLLVQLPTSSVWVGFGIVIRQWLSTPLAWRRFNRVMSLLTVLCIAFIW</sequence>
<proteinExistence type="predicted"/>
<dbReference type="RefSeq" id="WP_237483465.1">
    <property type="nucleotide sequence ID" value="NZ_CAKLCM010000001.1"/>
</dbReference>
<keyword evidence="4 6" id="KW-1133">Transmembrane helix</keyword>
<keyword evidence="5 6" id="KW-0472">Membrane</keyword>
<keyword evidence="3 6" id="KW-0812">Transmembrane</keyword>
<keyword evidence="2" id="KW-1003">Cell membrane</keyword>
<evidence type="ECO:0000313" key="7">
    <source>
        <dbReference type="EMBL" id="CAH0524567.1"/>
    </source>
</evidence>
<feature type="transmembrane region" description="Helical" evidence="6">
    <location>
        <begin position="140"/>
        <end position="169"/>
    </location>
</feature>
<evidence type="ECO:0000256" key="4">
    <source>
        <dbReference type="ARBA" id="ARBA00022989"/>
    </source>
</evidence>
<dbReference type="InterPro" id="IPR001123">
    <property type="entry name" value="LeuE-type"/>
</dbReference>
<reference evidence="7" key="1">
    <citation type="submission" date="2021-12" db="EMBL/GenBank/DDBJ databases">
        <authorList>
            <person name="Rodrigo-Torres L."/>
            <person name="Arahal R. D."/>
            <person name="Lucena T."/>
        </authorList>
    </citation>
    <scope>NUCLEOTIDE SEQUENCE</scope>
    <source>
        <strain evidence="7">CECT 8226</strain>
    </source>
</reference>
<dbReference type="Proteomes" id="UP000838160">
    <property type="component" value="Unassembled WGS sequence"/>
</dbReference>
<feature type="transmembrane region" description="Helical" evidence="6">
    <location>
        <begin position="6"/>
        <end position="22"/>
    </location>
</feature>
<evidence type="ECO:0000256" key="3">
    <source>
        <dbReference type="ARBA" id="ARBA00022692"/>
    </source>
</evidence>
<evidence type="ECO:0000256" key="2">
    <source>
        <dbReference type="ARBA" id="ARBA00022475"/>
    </source>
</evidence>
<gene>
    <name evidence="7" type="ORF">VHP8226_00405</name>
</gene>
<dbReference type="Pfam" id="PF01810">
    <property type="entry name" value="LysE"/>
    <property type="match status" value="1"/>
</dbReference>
<evidence type="ECO:0000256" key="1">
    <source>
        <dbReference type="ARBA" id="ARBA00004651"/>
    </source>
</evidence>
<accession>A0ABN8DFI9</accession>
<keyword evidence="8" id="KW-1185">Reference proteome</keyword>
<comment type="subcellular location">
    <subcellularLocation>
        <location evidence="1">Cell membrane</location>
        <topology evidence="1">Multi-pass membrane protein</topology>
    </subcellularLocation>
</comment>
<protein>
    <recommendedName>
        <fullName evidence="9">LysE family translocator</fullName>
    </recommendedName>
</protein>
<evidence type="ECO:0008006" key="9">
    <source>
        <dbReference type="Google" id="ProtNLM"/>
    </source>
</evidence>
<organism evidence="7 8">
    <name type="scientific">Vibrio hippocampi</name>
    <dbReference type="NCBI Taxonomy" id="654686"/>
    <lineage>
        <taxon>Bacteria</taxon>
        <taxon>Pseudomonadati</taxon>
        <taxon>Pseudomonadota</taxon>
        <taxon>Gammaproteobacteria</taxon>
        <taxon>Vibrionales</taxon>
        <taxon>Vibrionaceae</taxon>
        <taxon>Vibrio</taxon>
    </lineage>
</organism>
<dbReference type="PANTHER" id="PTHR30086:SF20">
    <property type="entry name" value="ARGININE EXPORTER PROTEIN ARGO-RELATED"/>
    <property type="match status" value="1"/>
</dbReference>
<evidence type="ECO:0000256" key="6">
    <source>
        <dbReference type="SAM" id="Phobius"/>
    </source>
</evidence>
<evidence type="ECO:0000313" key="8">
    <source>
        <dbReference type="Proteomes" id="UP000838160"/>
    </source>
</evidence>
<evidence type="ECO:0000256" key="5">
    <source>
        <dbReference type="ARBA" id="ARBA00023136"/>
    </source>
</evidence>